<dbReference type="GO" id="GO:0006508">
    <property type="term" value="P:proteolysis"/>
    <property type="evidence" value="ECO:0007669"/>
    <property type="project" value="UniProtKB-KW"/>
</dbReference>
<dbReference type="AlphaFoldDB" id="A0A084EWB9"/>
<comment type="caution">
    <text evidence="5">The sequence shown here is derived from an EMBL/GenBank/DDBJ whole genome shotgun (WGS) entry which is preliminary data.</text>
</comment>
<accession>A0A084EWB9</accession>
<evidence type="ECO:0000313" key="5">
    <source>
        <dbReference type="EMBL" id="KEZ22261.1"/>
    </source>
</evidence>
<organism evidence="5 6">
    <name type="scientific">Ureaplasma diversum NCTC 246</name>
    <dbReference type="NCBI Taxonomy" id="1188241"/>
    <lineage>
        <taxon>Bacteria</taxon>
        <taxon>Bacillati</taxon>
        <taxon>Mycoplasmatota</taxon>
        <taxon>Mycoplasmoidales</taxon>
        <taxon>Mycoplasmoidaceae</taxon>
        <taxon>Ureaplasma</taxon>
    </lineage>
</organism>
<keyword evidence="1" id="KW-0645">Protease</keyword>
<gene>
    <name evidence="5" type="ORF">UDIV_6760</name>
</gene>
<dbReference type="RefSeq" id="WP_038103535.1">
    <property type="nucleotide sequence ID" value="NZ_JFDP01000086.1"/>
</dbReference>
<dbReference type="EMBL" id="JFDP01000086">
    <property type="protein sequence ID" value="KEZ22261.1"/>
    <property type="molecule type" value="Genomic_DNA"/>
</dbReference>
<evidence type="ECO:0000256" key="3">
    <source>
        <dbReference type="ARBA" id="ARBA00022825"/>
    </source>
</evidence>
<proteinExistence type="predicted"/>
<keyword evidence="6" id="KW-1185">Reference proteome</keyword>
<reference evidence="5 6" key="1">
    <citation type="submission" date="2014-02" db="EMBL/GenBank/DDBJ databases">
        <title>Genome sequence of Ureaplasma diversum strain 246.</title>
        <authorList>
            <person name="Sirand-Pugnet P."/>
            <person name="Breton M."/>
            <person name="Dordet-Frisoni E."/>
            <person name="Baranowski E."/>
            <person name="Barre A."/>
            <person name="Couture C."/>
            <person name="Dupuy V."/>
            <person name="Gaurivaud P."/>
            <person name="Jacob D."/>
            <person name="Lemaitre C."/>
            <person name="Manso-Silvan L."/>
            <person name="Nikolski M."/>
            <person name="Nouvel L.-X."/>
            <person name="Poumarat F."/>
            <person name="Tardy F."/>
            <person name="Thebault P."/>
            <person name="Theil S."/>
            <person name="Citti C."/>
            <person name="Thiaucourt F."/>
            <person name="Blanchard A."/>
        </authorList>
    </citation>
    <scope>NUCLEOTIDE SEQUENCE [LARGE SCALE GENOMIC DNA]</scope>
    <source>
        <strain evidence="5 6">NCTC 246</strain>
    </source>
</reference>
<dbReference type="PROSITE" id="PS00138">
    <property type="entry name" value="SUBTILASE_SER"/>
    <property type="match status" value="1"/>
</dbReference>
<keyword evidence="2" id="KW-0378">Hydrolase</keyword>
<dbReference type="Gene3D" id="3.40.50.200">
    <property type="entry name" value="Peptidase S8/S53 domain"/>
    <property type="match status" value="1"/>
</dbReference>
<feature type="domain" description="Peptidase S8/S53" evidence="4">
    <location>
        <begin position="267"/>
        <end position="456"/>
    </location>
</feature>
<keyword evidence="3" id="KW-0720">Serine protease</keyword>
<dbReference type="InterPro" id="IPR000209">
    <property type="entry name" value="Peptidase_S8/S53_dom"/>
</dbReference>
<dbReference type="Pfam" id="PF00082">
    <property type="entry name" value="Peptidase_S8"/>
    <property type="match status" value="1"/>
</dbReference>
<dbReference type="InterPro" id="IPR023828">
    <property type="entry name" value="Peptidase_S8_Ser-AS"/>
</dbReference>
<dbReference type="SUPFAM" id="SSF52743">
    <property type="entry name" value="Subtilisin-like"/>
    <property type="match status" value="1"/>
</dbReference>
<evidence type="ECO:0000259" key="4">
    <source>
        <dbReference type="Pfam" id="PF00082"/>
    </source>
</evidence>
<evidence type="ECO:0000256" key="1">
    <source>
        <dbReference type="ARBA" id="ARBA00022670"/>
    </source>
</evidence>
<evidence type="ECO:0000256" key="2">
    <source>
        <dbReference type="ARBA" id="ARBA00022801"/>
    </source>
</evidence>
<dbReference type="InterPro" id="IPR036852">
    <property type="entry name" value="Peptidase_S8/S53_dom_sf"/>
</dbReference>
<name>A0A084EWB9_9BACT</name>
<dbReference type="Proteomes" id="UP000028537">
    <property type="component" value="Unassembled WGS sequence"/>
</dbReference>
<sequence>MNKKTIKRVILLTSLPLIIATPFLGIAANKLENTNQFQLGFEILMKNNVDQKTILTKLKDFLKTKNLENQIDYKVFEFTNKLTILTIFNNKSAFETSLESFFQNNTNSLNAILIDEYLINSSEEEKILIQNNDSNHIVRDYLSKHKNIINNYKQASTHKDGELNSNNFEYIDLDKAARYFHFKNTFNELGKLSVGVSEIYKLKEDNLGKLSWNYNYGLLNLNYDSNNVPKDPKDPYNYHSNEVVEILAGSNGINQTIEVKTLPIGGALSDEKVKNLKNLKTFLINNSYGYTAKFINDNPKYKKYNNASKFLDEIIVKNPEIIYVFSAGNDFVKNTKELVGRKLSLNSIVVGSLGNGTNNKPILEKAKYSQIGNNINYLSVTAPGEFEFSDYLNNNENILNGTSYSAPVVTALASMLLQTNKQQFDIGHDSIIFKSALITGSKHPHNQNYSNELGFGIPHYYLMKEAMRNLVYIKSESGITNRHINGNTHILEKSDPKVVQTIQKQFKKNSRVRISLAWLHEITDETVPIYKEITTTEYVREYNRDNIKVSFDSNYTGDNLPKVDPISNPYLLERDLIIPHWFSDERKIELLGRYYMESLKEPGLVESDPYFNLFNHSGLASEPSGTGGTPTSRYGWCQDLTKDLTKYMRKGNIPEWLSKDYENHCAISDDDKYYMDDYYAPRYIERRVEKKVNIEDGVSKIKSRIDFNLNVYNSKNELVKKVNINPHFNVEMAEFIADGETYRIEVSRTDISNKGAHVALTFVEDLNNE</sequence>
<evidence type="ECO:0000313" key="6">
    <source>
        <dbReference type="Proteomes" id="UP000028537"/>
    </source>
</evidence>
<protein>
    <submittedName>
        <fullName evidence="5">Peptidase S8/S53 family protein</fullName>
    </submittedName>
</protein>
<dbReference type="GO" id="GO:0004252">
    <property type="term" value="F:serine-type endopeptidase activity"/>
    <property type="evidence" value="ECO:0007669"/>
    <property type="project" value="InterPro"/>
</dbReference>